<dbReference type="GO" id="GO:0005634">
    <property type="term" value="C:nucleus"/>
    <property type="evidence" value="ECO:0007669"/>
    <property type="project" value="TreeGrafter"/>
</dbReference>
<gene>
    <name evidence="4" type="ORF">KC19_5G176800</name>
</gene>
<protein>
    <recommendedName>
        <fullName evidence="3">SRR1-like domain-containing protein</fullName>
    </recommendedName>
</protein>
<comment type="caution">
    <text evidence="4">The sequence shown here is derived from an EMBL/GenBank/DDBJ whole genome shotgun (WGS) entry which is preliminary data.</text>
</comment>
<evidence type="ECO:0000256" key="2">
    <source>
        <dbReference type="SAM" id="MobiDB-lite"/>
    </source>
</evidence>
<evidence type="ECO:0000313" key="5">
    <source>
        <dbReference type="Proteomes" id="UP000822688"/>
    </source>
</evidence>
<dbReference type="Pfam" id="PF07985">
    <property type="entry name" value="SRR1"/>
    <property type="match status" value="1"/>
</dbReference>
<dbReference type="PANTHER" id="PTHR28626">
    <property type="entry name" value="SRR1-LIKE PROTEIN"/>
    <property type="match status" value="1"/>
</dbReference>
<dbReference type="EMBL" id="CM026425">
    <property type="protein sequence ID" value="KAG0577724.1"/>
    <property type="molecule type" value="Genomic_DNA"/>
</dbReference>
<evidence type="ECO:0000256" key="1">
    <source>
        <dbReference type="ARBA" id="ARBA00009856"/>
    </source>
</evidence>
<name>A0A8T0I2P5_CERPU</name>
<dbReference type="InterPro" id="IPR012942">
    <property type="entry name" value="SRR1-like"/>
</dbReference>
<dbReference type="InterPro" id="IPR040044">
    <property type="entry name" value="SRR1L"/>
</dbReference>
<keyword evidence="5" id="KW-1185">Reference proteome</keyword>
<feature type="domain" description="SRR1-like" evidence="3">
    <location>
        <begin position="161"/>
        <end position="326"/>
    </location>
</feature>
<evidence type="ECO:0000313" key="4">
    <source>
        <dbReference type="EMBL" id="KAG0577724.1"/>
    </source>
</evidence>
<dbReference type="AlphaFoldDB" id="A0A8T0I2P5"/>
<dbReference type="GO" id="GO:0005737">
    <property type="term" value="C:cytoplasm"/>
    <property type="evidence" value="ECO:0007669"/>
    <property type="project" value="TreeGrafter"/>
</dbReference>
<feature type="region of interest" description="Disordered" evidence="2">
    <location>
        <begin position="26"/>
        <end position="57"/>
    </location>
</feature>
<sequence length="333" mass="37089">MEGSLVSVKEAEDEWKVVLRRKGKPHAKRLSHRGAEEGAYCPGYGPNSNLSSGDADEGPRMRVGLQKSMERVRSSVFFKKLVEQMQELQILEKLLANASGDRSLRLDQTVSKGDFADVPSVGPNSDDHEASAFRFSDGSLIVETIEDKAKESHAERERPGTQSHTTVEVVVLGVGSILESEVSRCQMSLALLLKEHFPCIGDILVYDPVLSAMECGFLIKLGCTPIVRDEKGRRRAYCPTLFYMPHCGASLYNNVLEENQDPWCLGWISILGNSFLRYQDSWGVFPKPKHARPDCLLGMQPHVTEHPVNAASFPCVSAFNDMSWHLFPVKKIL</sequence>
<reference evidence="4" key="1">
    <citation type="submission" date="2020-06" db="EMBL/GenBank/DDBJ databases">
        <title>WGS assembly of Ceratodon purpureus strain R40.</title>
        <authorList>
            <person name="Carey S.B."/>
            <person name="Jenkins J."/>
            <person name="Shu S."/>
            <person name="Lovell J.T."/>
            <person name="Sreedasyam A."/>
            <person name="Maumus F."/>
            <person name="Tiley G.P."/>
            <person name="Fernandez-Pozo N."/>
            <person name="Barry K."/>
            <person name="Chen C."/>
            <person name="Wang M."/>
            <person name="Lipzen A."/>
            <person name="Daum C."/>
            <person name="Saski C.A."/>
            <person name="Payton A.C."/>
            <person name="Mcbreen J.C."/>
            <person name="Conrad R.E."/>
            <person name="Kollar L.M."/>
            <person name="Olsson S."/>
            <person name="Huttunen S."/>
            <person name="Landis J.B."/>
            <person name="Wickett N.J."/>
            <person name="Johnson M.G."/>
            <person name="Rensing S.A."/>
            <person name="Grimwood J."/>
            <person name="Schmutz J."/>
            <person name="Mcdaniel S.F."/>
        </authorList>
    </citation>
    <scope>NUCLEOTIDE SEQUENCE</scope>
    <source>
        <strain evidence="4">R40</strain>
    </source>
</reference>
<comment type="similarity">
    <text evidence="1">Belongs to the SRR1 family.</text>
</comment>
<accession>A0A8T0I2P5</accession>
<organism evidence="4 5">
    <name type="scientific">Ceratodon purpureus</name>
    <name type="common">Fire moss</name>
    <name type="synonym">Dicranum purpureum</name>
    <dbReference type="NCBI Taxonomy" id="3225"/>
    <lineage>
        <taxon>Eukaryota</taxon>
        <taxon>Viridiplantae</taxon>
        <taxon>Streptophyta</taxon>
        <taxon>Embryophyta</taxon>
        <taxon>Bryophyta</taxon>
        <taxon>Bryophytina</taxon>
        <taxon>Bryopsida</taxon>
        <taxon>Dicranidae</taxon>
        <taxon>Pseudoditrichales</taxon>
        <taxon>Ditrichaceae</taxon>
        <taxon>Ceratodon</taxon>
    </lineage>
</organism>
<evidence type="ECO:0000259" key="3">
    <source>
        <dbReference type="Pfam" id="PF07985"/>
    </source>
</evidence>
<proteinExistence type="inferred from homology"/>
<dbReference type="Proteomes" id="UP000822688">
    <property type="component" value="Chromosome 5"/>
</dbReference>
<dbReference type="PANTHER" id="PTHR28626:SF3">
    <property type="entry name" value="SRR1-LIKE PROTEIN"/>
    <property type="match status" value="1"/>
</dbReference>